<proteinExistence type="predicted"/>
<feature type="transmembrane region" description="Helical" evidence="1">
    <location>
        <begin position="63"/>
        <end position="84"/>
    </location>
</feature>
<feature type="transmembrane region" description="Helical" evidence="1">
    <location>
        <begin position="254"/>
        <end position="276"/>
    </location>
</feature>
<sequence length="325" mass="36457">MKNNIYLPITFITISSFIFGLGAYLLATKTTLHPQFFITTCGEILKNIREHVHFNPDGALSSLILFVAFISASLALWQLVRFLISHRQLHQLRIIKDVPENLEWVMNKHGLSNHQIVVVSRGKLAAYTIGLFRPKIVVSRSLLRKLSREQLEAVVLHELYHLRSHHVLWLLLSRLISSFLFFIPVIGYLARQLRTDFELAADAFVVGEQKTRDHLCGSLALNLQYADSIMPHFATSPIEKRVESLVGNKLSSEWIGVKQLVVSVLSIAIMLGIAFVQPSQVIADFNFESGGVCSVEKGCQTTDCSGHETKDSHNFTPVVPASFLP</sequence>
<keyword evidence="1" id="KW-0472">Membrane</keyword>
<dbReference type="InterPro" id="IPR008756">
    <property type="entry name" value="Peptidase_M56"/>
</dbReference>
<feature type="domain" description="Peptidase M56" evidence="2">
    <location>
        <begin position="62"/>
        <end position="243"/>
    </location>
</feature>
<dbReference type="Pfam" id="PF05569">
    <property type="entry name" value="Peptidase_M56"/>
    <property type="match status" value="1"/>
</dbReference>
<organism evidence="3 4">
    <name type="scientific">Candidatus Gottesmanbacteria bacterium RIFCSPLOWO2_01_FULL_46_21</name>
    <dbReference type="NCBI Taxonomy" id="1798393"/>
    <lineage>
        <taxon>Bacteria</taxon>
        <taxon>Candidatus Gottesmaniibacteriota</taxon>
    </lineage>
</organism>
<gene>
    <name evidence="3" type="ORF">A2971_03940</name>
</gene>
<dbReference type="InterPro" id="IPR052173">
    <property type="entry name" value="Beta-lactam_resp_regulator"/>
</dbReference>
<dbReference type="PANTHER" id="PTHR34978:SF3">
    <property type="entry name" value="SLR0241 PROTEIN"/>
    <property type="match status" value="1"/>
</dbReference>
<evidence type="ECO:0000256" key="1">
    <source>
        <dbReference type="SAM" id="Phobius"/>
    </source>
</evidence>
<reference evidence="3 4" key="1">
    <citation type="journal article" date="2016" name="Nat. Commun.">
        <title>Thousands of microbial genomes shed light on interconnected biogeochemical processes in an aquifer system.</title>
        <authorList>
            <person name="Anantharaman K."/>
            <person name="Brown C.T."/>
            <person name="Hug L.A."/>
            <person name="Sharon I."/>
            <person name="Castelle C.J."/>
            <person name="Probst A.J."/>
            <person name="Thomas B.C."/>
            <person name="Singh A."/>
            <person name="Wilkins M.J."/>
            <person name="Karaoz U."/>
            <person name="Brodie E.L."/>
            <person name="Williams K.H."/>
            <person name="Hubbard S.S."/>
            <person name="Banfield J.F."/>
        </authorList>
    </citation>
    <scope>NUCLEOTIDE SEQUENCE [LARGE SCALE GENOMIC DNA]</scope>
</reference>
<dbReference type="AlphaFoldDB" id="A0A1F6AY36"/>
<comment type="caution">
    <text evidence="3">The sequence shown here is derived from an EMBL/GenBank/DDBJ whole genome shotgun (WGS) entry which is preliminary data.</text>
</comment>
<keyword evidence="1" id="KW-1133">Transmembrane helix</keyword>
<dbReference type="Proteomes" id="UP000178461">
    <property type="component" value="Unassembled WGS sequence"/>
</dbReference>
<dbReference type="CDD" id="cd07326">
    <property type="entry name" value="M56_BlaR1_MecR1_like"/>
    <property type="match status" value="1"/>
</dbReference>
<dbReference type="EMBL" id="MFJW01000026">
    <property type="protein sequence ID" value="OGG29412.1"/>
    <property type="molecule type" value="Genomic_DNA"/>
</dbReference>
<evidence type="ECO:0000259" key="2">
    <source>
        <dbReference type="Pfam" id="PF05569"/>
    </source>
</evidence>
<dbReference type="Gene3D" id="3.30.2010.10">
    <property type="entry name" value="Metalloproteases ('zincins'), catalytic domain"/>
    <property type="match status" value="1"/>
</dbReference>
<feature type="transmembrane region" description="Helical" evidence="1">
    <location>
        <begin position="5"/>
        <end position="27"/>
    </location>
</feature>
<evidence type="ECO:0000313" key="3">
    <source>
        <dbReference type="EMBL" id="OGG29412.1"/>
    </source>
</evidence>
<keyword evidence="1" id="KW-0812">Transmembrane</keyword>
<protein>
    <recommendedName>
        <fullName evidence="2">Peptidase M56 domain-containing protein</fullName>
    </recommendedName>
</protein>
<dbReference type="PANTHER" id="PTHR34978">
    <property type="entry name" value="POSSIBLE SENSOR-TRANSDUCER PROTEIN BLAR"/>
    <property type="match status" value="1"/>
</dbReference>
<accession>A0A1F6AY36</accession>
<name>A0A1F6AY36_9BACT</name>
<evidence type="ECO:0000313" key="4">
    <source>
        <dbReference type="Proteomes" id="UP000178461"/>
    </source>
</evidence>
<feature type="transmembrane region" description="Helical" evidence="1">
    <location>
        <begin position="167"/>
        <end position="190"/>
    </location>
</feature>